<keyword evidence="3" id="KW-1185">Reference proteome</keyword>
<sequence length="204" mass="21800">MRASNARQYAYAPPQTPQSHAIPVLSHAQSAPTLRAQARGDQSRAQIGQPSAHMMPPPPPNMRDSRQTSHGHNPAQHGPAEHRHRTTNHSAQMPPPPTPQLGMSAGQLQQQQRGSFRPPSTPLSVPAARSSTSQRFVSQTPSRSVPPGMSNRFFQQNMQSQHLQPSGGSERFSGALTTVSGSGAIHGSTSSGDQRVPFVPGSFS</sequence>
<evidence type="ECO:0000313" key="2">
    <source>
        <dbReference type="EMBL" id="OBZ75446.1"/>
    </source>
</evidence>
<dbReference type="Proteomes" id="UP000092993">
    <property type="component" value="Unassembled WGS sequence"/>
</dbReference>
<dbReference type="STRING" id="5627.A0A1C7MGH3"/>
<protein>
    <submittedName>
        <fullName evidence="2">Uncharacterized protein</fullName>
    </submittedName>
</protein>
<accession>A0A1C7MGH3</accession>
<feature type="compositionally biased region" description="Polar residues" evidence="1">
    <location>
        <begin position="175"/>
        <end position="193"/>
    </location>
</feature>
<dbReference type="AlphaFoldDB" id="A0A1C7MGH3"/>
<feature type="compositionally biased region" description="Polar residues" evidence="1">
    <location>
        <begin position="152"/>
        <end position="167"/>
    </location>
</feature>
<dbReference type="EMBL" id="LUGG01000004">
    <property type="protein sequence ID" value="OBZ75446.1"/>
    <property type="molecule type" value="Genomic_DNA"/>
</dbReference>
<dbReference type="OMA" id="EHRHRTT"/>
<gene>
    <name evidence="2" type="ORF">A0H81_04357</name>
</gene>
<name>A0A1C7MGH3_GRIFR</name>
<organism evidence="2 3">
    <name type="scientific">Grifola frondosa</name>
    <name type="common">Maitake</name>
    <name type="synonym">Polyporus frondosus</name>
    <dbReference type="NCBI Taxonomy" id="5627"/>
    <lineage>
        <taxon>Eukaryota</taxon>
        <taxon>Fungi</taxon>
        <taxon>Dikarya</taxon>
        <taxon>Basidiomycota</taxon>
        <taxon>Agaricomycotina</taxon>
        <taxon>Agaricomycetes</taxon>
        <taxon>Polyporales</taxon>
        <taxon>Grifolaceae</taxon>
        <taxon>Grifola</taxon>
    </lineage>
</organism>
<proteinExistence type="predicted"/>
<comment type="caution">
    <text evidence="2">The sequence shown here is derived from an EMBL/GenBank/DDBJ whole genome shotgun (WGS) entry which is preliminary data.</text>
</comment>
<dbReference type="OrthoDB" id="2535391at2759"/>
<feature type="region of interest" description="Disordered" evidence="1">
    <location>
        <begin position="1"/>
        <end position="204"/>
    </location>
</feature>
<reference evidence="2 3" key="1">
    <citation type="submission" date="2016-03" db="EMBL/GenBank/DDBJ databases">
        <title>Whole genome sequencing of Grifola frondosa 9006-11.</title>
        <authorList>
            <person name="Min B."/>
            <person name="Park H."/>
            <person name="Kim J.-G."/>
            <person name="Cho H."/>
            <person name="Oh Y.-L."/>
            <person name="Kong W.-S."/>
            <person name="Choi I.-G."/>
        </authorList>
    </citation>
    <scope>NUCLEOTIDE SEQUENCE [LARGE SCALE GENOMIC DNA]</scope>
    <source>
        <strain evidence="2 3">9006-11</strain>
    </source>
</reference>
<evidence type="ECO:0000313" key="3">
    <source>
        <dbReference type="Proteomes" id="UP000092993"/>
    </source>
</evidence>
<evidence type="ECO:0000256" key="1">
    <source>
        <dbReference type="SAM" id="MobiDB-lite"/>
    </source>
</evidence>
<feature type="compositionally biased region" description="Polar residues" evidence="1">
    <location>
        <begin position="129"/>
        <end position="143"/>
    </location>
</feature>